<name>A0AAE0MMB4_9PEZI</name>
<sequence>MLMSRAALAKYHRSGRHLVTLLANAATSHLEAHVAASAIILSTSPIPHCTFFFIQRRLQPSCLRLSTPARQSHIKVHRVLASSGIHSTRQQTAEPKEEGALLCKAVEPCLALPPRVLVPSLGTVFKVSHKPAWLTQPLLELPDPPSTLNGQG</sequence>
<dbReference type="AlphaFoldDB" id="A0AAE0MMB4"/>
<reference evidence="1" key="2">
    <citation type="submission" date="2023-06" db="EMBL/GenBank/DDBJ databases">
        <authorList>
            <consortium name="Lawrence Berkeley National Laboratory"/>
            <person name="Haridas S."/>
            <person name="Hensen N."/>
            <person name="Bonometti L."/>
            <person name="Westerberg I."/>
            <person name="Brannstrom I.O."/>
            <person name="Guillou S."/>
            <person name="Cros-Aarteil S."/>
            <person name="Calhoun S."/>
            <person name="Kuo A."/>
            <person name="Mondo S."/>
            <person name="Pangilinan J."/>
            <person name="Riley R."/>
            <person name="Labutti K."/>
            <person name="Andreopoulos B."/>
            <person name="Lipzen A."/>
            <person name="Chen C."/>
            <person name="Yanf M."/>
            <person name="Daum C."/>
            <person name="Ng V."/>
            <person name="Clum A."/>
            <person name="Steindorff A."/>
            <person name="Ohm R."/>
            <person name="Martin F."/>
            <person name="Silar P."/>
            <person name="Natvig D."/>
            <person name="Lalanne C."/>
            <person name="Gautier V."/>
            <person name="Ament-Velasquez S.L."/>
            <person name="Kruys A."/>
            <person name="Hutchinson M.I."/>
            <person name="Powell A.J."/>
            <person name="Barry K."/>
            <person name="Miller A.N."/>
            <person name="Grigoriev I.V."/>
            <person name="Debuchy R."/>
            <person name="Gladieux P."/>
            <person name="Thoren M.H."/>
            <person name="Johannesson H."/>
        </authorList>
    </citation>
    <scope>NUCLEOTIDE SEQUENCE</scope>
    <source>
        <strain evidence="1">SMH4131-1</strain>
    </source>
</reference>
<protein>
    <submittedName>
        <fullName evidence="1">Uncharacterized protein</fullName>
    </submittedName>
</protein>
<evidence type="ECO:0000313" key="2">
    <source>
        <dbReference type="Proteomes" id="UP001286456"/>
    </source>
</evidence>
<keyword evidence="2" id="KW-1185">Reference proteome</keyword>
<evidence type="ECO:0000313" key="1">
    <source>
        <dbReference type="EMBL" id="KAK3336903.1"/>
    </source>
</evidence>
<comment type="caution">
    <text evidence="1">The sequence shown here is derived from an EMBL/GenBank/DDBJ whole genome shotgun (WGS) entry which is preliminary data.</text>
</comment>
<organism evidence="1 2">
    <name type="scientific">Cercophora scortea</name>
    <dbReference type="NCBI Taxonomy" id="314031"/>
    <lineage>
        <taxon>Eukaryota</taxon>
        <taxon>Fungi</taxon>
        <taxon>Dikarya</taxon>
        <taxon>Ascomycota</taxon>
        <taxon>Pezizomycotina</taxon>
        <taxon>Sordariomycetes</taxon>
        <taxon>Sordariomycetidae</taxon>
        <taxon>Sordariales</taxon>
        <taxon>Lasiosphaeriaceae</taxon>
        <taxon>Cercophora</taxon>
    </lineage>
</organism>
<proteinExistence type="predicted"/>
<gene>
    <name evidence="1" type="ORF">B0T19DRAFT_54251</name>
</gene>
<reference evidence="1" key="1">
    <citation type="journal article" date="2023" name="Mol. Phylogenet. Evol.">
        <title>Genome-scale phylogeny and comparative genomics of the fungal order Sordariales.</title>
        <authorList>
            <person name="Hensen N."/>
            <person name="Bonometti L."/>
            <person name="Westerberg I."/>
            <person name="Brannstrom I.O."/>
            <person name="Guillou S."/>
            <person name="Cros-Aarteil S."/>
            <person name="Calhoun S."/>
            <person name="Haridas S."/>
            <person name="Kuo A."/>
            <person name="Mondo S."/>
            <person name="Pangilinan J."/>
            <person name="Riley R."/>
            <person name="LaButti K."/>
            <person name="Andreopoulos B."/>
            <person name="Lipzen A."/>
            <person name="Chen C."/>
            <person name="Yan M."/>
            <person name="Daum C."/>
            <person name="Ng V."/>
            <person name="Clum A."/>
            <person name="Steindorff A."/>
            <person name="Ohm R.A."/>
            <person name="Martin F."/>
            <person name="Silar P."/>
            <person name="Natvig D.O."/>
            <person name="Lalanne C."/>
            <person name="Gautier V."/>
            <person name="Ament-Velasquez S.L."/>
            <person name="Kruys A."/>
            <person name="Hutchinson M.I."/>
            <person name="Powell A.J."/>
            <person name="Barry K."/>
            <person name="Miller A.N."/>
            <person name="Grigoriev I.V."/>
            <person name="Debuchy R."/>
            <person name="Gladieux P."/>
            <person name="Hiltunen Thoren M."/>
            <person name="Johannesson H."/>
        </authorList>
    </citation>
    <scope>NUCLEOTIDE SEQUENCE</scope>
    <source>
        <strain evidence="1">SMH4131-1</strain>
    </source>
</reference>
<accession>A0AAE0MMB4</accession>
<dbReference type="Proteomes" id="UP001286456">
    <property type="component" value="Unassembled WGS sequence"/>
</dbReference>
<dbReference type="EMBL" id="JAUEPO010000001">
    <property type="protein sequence ID" value="KAK3336903.1"/>
    <property type="molecule type" value="Genomic_DNA"/>
</dbReference>